<dbReference type="InterPro" id="IPR058031">
    <property type="entry name" value="AAA_lid_NorR"/>
</dbReference>
<dbReference type="InterPro" id="IPR025943">
    <property type="entry name" value="Sigma_54_int_dom_ATP-bd_2"/>
</dbReference>
<protein>
    <submittedName>
        <fullName evidence="7">Sigma 54-dependent Fis family transcriptional regulator</fullName>
    </submittedName>
</protein>
<feature type="domain" description="Sigma-54 factor interaction" evidence="6">
    <location>
        <begin position="136"/>
        <end position="364"/>
    </location>
</feature>
<evidence type="ECO:0000259" key="5">
    <source>
        <dbReference type="PROSITE" id="PS50006"/>
    </source>
</evidence>
<dbReference type="OrthoDB" id="5485507at2"/>
<dbReference type="PROSITE" id="PS50045">
    <property type="entry name" value="SIGMA54_INTERACT_4"/>
    <property type="match status" value="1"/>
</dbReference>
<keyword evidence="2" id="KW-0067">ATP-binding</keyword>
<dbReference type="Gene3D" id="2.60.200.20">
    <property type="match status" value="1"/>
</dbReference>
<dbReference type="CDD" id="cd00060">
    <property type="entry name" value="FHA"/>
    <property type="match status" value="1"/>
</dbReference>
<dbReference type="SUPFAM" id="SSF52540">
    <property type="entry name" value="P-loop containing nucleoside triphosphate hydrolases"/>
    <property type="match status" value="1"/>
</dbReference>
<dbReference type="GO" id="GO:0006355">
    <property type="term" value="P:regulation of DNA-templated transcription"/>
    <property type="evidence" value="ECO:0007669"/>
    <property type="project" value="InterPro"/>
</dbReference>
<dbReference type="GO" id="GO:0005524">
    <property type="term" value="F:ATP binding"/>
    <property type="evidence" value="ECO:0007669"/>
    <property type="project" value="UniProtKB-KW"/>
</dbReference>
<gene>
    <name evidence="7" type="ORF">E8A74_45110</name>
</gene>
<dbReference type="AlphaFoldDB" id="A0A4U1IQS9"/>
<organism evidence="7 8">
    <name type="scientific">Polyangium fumosum</name>
    <dbReference type="NCBI Taxonomy" id="889272"/>
    <lineage>
        <taxon>Bacteria</taxon>
        <taxon>Pseudomonadati</taxon>
        <taxon>Myxococcota</taxon>
        <taxon>Polyangia</taxon>
        <taxon>Polyangiales</taxon>
        <taxon>Polyangiaceae</taxon>
        <taxon>Polyangium</taxon>
    </lineage>
</organism>
<dbReference type="InterPro" id="IPR002078">
    <property type="entry name" value="Sigma_54_int"/>
</dbReference>
<dbReference type="Proteomes" id="UP000309215">
    <property type="component" value="Unassembled WGS sequence"/>
</dbReference>
<dbReference type="Pfam" id="PF16697">
    <property type="entry name" value="Yop-YscD_cpl"/>
    <property type="match status" value="1"/>
</dbReference>
<evidence type="ECO:0000256" key="3">
    <source>
        <dbReference type="ARBA" id="ARBA00023015"/>
    </source>
</evidence>
<sequence>MNRNDDDSTNTMVPSPNGLTLRSNKIRIEVGEGPQAGEMRELPGPEIRIGSGADCDFKVKDPTVSRHHLTLRIERNKIRILDAGSLNGTNVDGVQVRDGYARPDSRITIGKTVFRLLMLNTIIELPLFPGECFGQMLGRSTAMRAVFSVLARAAETDATVLIEGETGTGKEVAARAIHDASPRSEGPFVVLDCSAISPELAESELFGHVKGSFTGATMDRPGIFEEADGGTVFLDEIGELPHGLQPKLLRALERMEVRRVGANRPKQFDVRVVAATNRPLARAVDLGVFREDLYYRLAVVPVRLPPLSERSEDIPMLVRHFEKELSKRMRSTQPLSQEVVDRFSGLTWNGNVRELRNAVARVLAFGAGEGPKTPETWEPDVQSLGIRLDDPLLHGRDRVAQAYEKHYLRLMLQKTDGNVSRAAELAGVGRKFVQMAMKRYGLRGDLEP</sequence>
<keyword evidence="8" id="KW-1185">Reference proteome</keyword>
<dbReference type="Gene3D" id="1.10.8.60">
    <property type="match status" value="1"/>
</dbReference>
<evidence type="ECO:0000256" key="2">
    <source>
        <dbReference type="ARBA" id="ARBA00022840"/>
    </source>
</evidence>
<dbReference type="PRINTS" id="PR01590">
    <property type="entry name" value="HTHFIS"/>
</dbReference>
<dbReference type="InterPro" id="IPR003593">
    <property type="entry name" value="AAA+_ATPase"/>
</dbReference>
<dbReference type="PROSITE" id="PS00676">
    <property type="entry name" value="SIGMA54_INTERACT_2"/>
    <property type="match status" value="1"/>
</dbReference>
<dbReference type="Gene3D" id="1.10.10.60">
    <property type="entry name" value="Homeodomain-like"/>
    <property type="match status" value="1"/>
</dbReference>
<dbReference type="Pfam" id="PF25601">
    <property type="entry name" value="AAA_lid_14"/>
    <property type="match status" value="1"/>
</dbReference>
<dbReference type="Pfam" id="PF00158">
    <property type="entry name" value="Sigma54_activat"/>
    <property type="match status" value="1"/>
</dbReference>
<dbReference type="InterPro" id="IPR000253">
    <property type="entry name" value="FHA_dom"/>
</dbReference>
<evidence type="ECO:0000256" key="1">
    <source>
        <dbReference type="ARBA" id="ARBA00022741"/>
    </source>
</evidence>
<dbReference type="EMBL" id="SSMQ01000085">
    <property type="protein sequence ID" value="TKC96518.1"/>
    <property type="molecule type" value="Genomic_DNA"/>
</dbReference>
<evidence type="ECO:0000259" key="6">
    <source>
        <dbReference type="PROSITE" id="PS50045"/>
    </source>
</evidence>
<dbReference type="PROSITE" id="PS50006">
    <property type="entry name" value="FHA_DOMAIN"/>
    <property type="match status" value="1"/>
</dbReference>
<feature type="domain" description="FHA" evidence="5">
    <location>
        <begin position="47"/>
        <end position="96"/>
    </location>
</feature>
<dbReference type="InterPro" id="IPR002197">
    <property type="entry name" value="HTH_Fis"/>
</dbReference>
<keyword evidence="3" id="KW-0805">Transcription regulation</keyword>
<dbReference type="SUPFAM" id="SSF46689">
    <property type="entry name" value="Homeodomain-like"/>
    <property type="match status" value="1"/>
</dbReference>
<evidence type="ECO:0000313" key="8">
    <source>
        <dbReference type="Proteomes" id="UP000309215"/>
    </source>
</evidence>
<dbReference type="GO" id="GO:0043565">
    <property type="term" value="F:sequence-specific DNA binding"/>
    <property type="evidence" value="ECO:0007669"/>
    <property type="project" value="InterPro"/>
</dbReference>
<dbReference type="SMART" id="SM00240">
    <property type="entry name" value="FHA"/>
    <property type="match status" value="1"/>
</dbReference>
<dbReference type="FunFam" id="3.40.50.300:FF:000006">
    <property type="entry name" value="DNA-binding transcriptional regulator NtrC"/>
    <property type="match status" value="1"/>
</dbReference>
<reference evidence="7 8" key="1">
    <citation type="submission" date="2019-04" db="EMBL/GenBank/DDBJ databases">
        <authorList>
            <person name="Li Y."/>
            <person name="Wang J."/>
        </authorList>
    </citation>
    <scope>NUCLEOTIDE SEQUENCE [LARGE SCALE GENOMIC DNA]</scope>
    <source>
        <strain evidence="7 8">DSM 14668</strain>
    </source>
</reference>
<dbReference type="InterPro" id="IPR009057">
    <property type="entry name" value="Homeodomain-like_sf"/>
</dbReference>
<comment type="caution">
    <text evidence="7">The sequence shown here is derived from an EMBL/GenBank/DDBJ whole genome shotgun (WGS) entry which is preliminary data.</text>
</comment>
<evidence type="ECO:0000313" key="7">
    <source>
        <dbReference type="EMBL" id="TKC96518.1"/>
    </source>
</evidence>
<dbReference type="SUPFAM" id="SSF49879">
    <property type="entry name" value="SMAD/FHA domain"/>
    <property type="match status" value="1"/>
</dbReference>
<dbReference type="Gene3D" id="3.40.50.300">
    <property type="entry name" value="P-loop containing nucleotide triphosphate hydrolases"/>
    <property type="match status" value="1"/>
</dbReference>
<proteinExistence type="predicted"/>
<dbReference type="PANTHER" id="PTHR32071">
    <property type="entry name" value="TRANSCRIPTIONAL REGULATORY PROTEIN"/>
    <property type="match status" value="1"/>
</dbReference>
<evidence type="ECO:0000256" key="4">
    <source>
        <dbReference type="ARBA" id="ARBA00023163"/>
    </source>
</evidence>
<dbReference type="CDD" id="cd00009">
    <property type="entry name" value="AAA"/>
    <property type="match status" value="1"/>
</dbReference>
<name>A0A4U1IQS9_9BACT</name>
<dbReference type="PANTHER" id="PTHR32071:SF57">
    <property type="entry name" value="C4-DICARBOXYLATE TRANSPORT TRANSCRIPTIONAL REGULATORY PROTEIN DCTD"/>
    <property type="match status" value="1"/>
</dbReference>
<dbReference type="Pfam" id="PF02954">
    <property type="entry name" value="HTH_8"/>
    <property type="match status" value="1"/>
</dbReference>
<dbReference type="InterPro" id="IPR032030">
    <property type="entry name" value="YscD_cytoplasmic_dom"/>
</dbReference>
<dbReference type="InterPro" id="IPR027417">
    <property type="entry name" value="P-loop_NTPase"/>
</dbReference>
<dbReference type="InterPro" id="IPR008984">
    <property type="entry name" value="SMAD_FHA_dom_sf"/>
</dbReference>
<dbReference type="RefSeq" id="WP_136935360.1">
    <property type="nucleotide sequence ID" value="NZ_SSMQ01000085.1"/>
</dbReference>
<keyword evidence="4" id="KW-0804">Transcription</keyword>
<keyword evidence="1" id="KW-0547">Nucleotide-binding</keyword>
<accession>A0A4U1IQS9</accession>
<dbReference type="SMART" id="SM00382">
    <property type="entry name" value="AAA"/>
    <property type="match status" value="1"/>
</dbReference>